<dbReference type="Proteomes" id="UP000774326">
    <property type="component" value="Unassembled WGS sequence"/>
</dbReference>
<protein>
    <submittedName>
        <fullName evidence="1">Uncharacterized protein</fullName>
    </submittedName>
</protein>
<reference evidence="1" key="1">
    <citation type="journal article" date="2021" name="Open Biol.">
        <title>Shared evolutionary footprints suggest mitochondrial oxidative damage underlies multiple complex I losses in fungi.</title>
        <authorList>
            <person name="Schikora-Tamarit M.A."/>
            <person name="Marcet-Houben M."/>
            <person name="Nosek J."/>
            <person name="Gabaldon T."/>
        </authorList>
    </citation>
    <scope>NUCLEOTIDE SEQUENCE</scope>
    <source>
        <strain evidence="1">CBS2887</strain>
    </source>
</reference>
<keyword evidence="2" id="KW-1185">Reference proteome</keyword>
<evidence type="ECO:0000313" key="2">
    <source>
        <dbReference type="Proteomes" id="UP000774326"/>
    </source>
</evidence>
<evidence type="ECO:0000313" key="1">
    <source>
        <dbReference type="EMBL" id="KAH3672926.1"/>
    </source>
</evidence>
<reference evidence="1" key="2">
    <citation type="submission" date="2021-01" db="EMBL/GenBank/DDBJ databases">
        <authorList>
            <person name="Schikora-Tamarit M.A."/>
        </authorList>
    </citation>
    <scope>NUCLEOTIDE SEQUENCE</scope>
    <source>
        <strain evidence="1">CBS2887</strain>
    </source>
</reference>
<proteinExistence type="predicted"/>
<name>A0A9P8PJ18_WICPI</name>
<sequence length="58" mass="6161">SVVHNQGVKVLGSSDLELGLLEFLAVEVQFRVGLDGGHLDVGSSGQFDELLDVCDFSL</sequence>
<dbReference type="EMBL" id="JAEUBG010005751">
    <property type="protein sequence ID" value="KAH3672926.1"/>
    <property type="molecule type" value="Genomic_DNA"/>
</dbReference>
<accession>A0A9P8PJ18</accession>
<feature type="non-terminal residue" evidence="1">
    <location>
        <position position="1"/>
    </location>
</feature>
<gene>
    <name evidence="1" type="ORF">WICPIJ_009992</name>
</gene>
<comment type="caution">
    <text evidence="1">The sequence shown here is derived from an EMBL/GenBank/DDBJ whole genome shotgun (WGS) entry which is preliminary data.</text>
</comment>
<dbReference type="AlphaFoldDB" id="A0A9P8PJ18"/>
<organism evidence="1 2">
    <name type="scientific">Wickerhamomyces pijperi</name>
    <name type="common">Yeast</name>
    <name type="synonym">Pichia pijperi</name>
    <dbReference type="NCBI Taxonomy" id="599730"/>
    <lineage>
        <taxon>Eukaryota</taxon>
        <taxon>Fungi</taxon>
        <taxon>Dikarya</taxon>
        <taxon>Ascomycota</taxon>
        <taxon>Saccharomycotina</taxon>
        <taxon>Saccharomycetes</taxon>
        <taxon>Phaffomycetales</taxon>
        <taxon>Wickerhamomycetaceae</taxon>
        <taxon>Wickerhamomyces</taxon>
    </lineage>
</organism>